<evidence type="ECO:0000313" key="2">
    <source>
        <dbReference type="EMBL" id="MTH64313.1"/>
    </source>
</evidence>
<dbReference type="EMBL" id="WMII01000006">
    <property type="protein sequence ID" value="MTH64313.1"/>
    <property type="molecule type" value="Genomic_DNA"/>
</dbReference>
<keyword evidence="1" id="KW-0732">Signal</keyword>
<reference evidence="2 3" key="1">
    <citation type="submission" date="2019-11" db="EMBL/GenBank/DDBJ databases">
        <authorList>
            <person name="Dong K."/>
        </authorList>
    </citation>
    <scope>NUCLEOTIDE SEQUENCE [LARGE SCALE GENOMIC DNA]</scope>
    <source>
        <strain evidence="2 3">DK608</strain>
    </source>
</reference>
<evidence type="ECO:0000313" key="3">
    <source>
        <dbReference type="Proteomes" id="UP000478740"/>
    </source>
</evidence>
<gene>
    <name evidence="2" type="ORF">GL284_08515</name>
</gene>
<feature type="signal peptide" evidence="1">
    <location>
        <begin position="1"/>
        <end position="25"/>
    </location>
</feature>
<keyword evidence="3" id="KW-1185">Reference proteome</keyword>
<feature type="chain" id="PRO_5027070175" evidence="1">
    <location>
        <begin position="26"/>
        <end position="164"/>
    </location>
</feature>
<dbReference type="Pfam" id="PF11454">
    <property type="entry name" value="DUF3016"/>
    <property type="match status" value="1"/>
</dbReference>
<sequence length="164" mass="18431">MAMLLRCVCLAALLALPLSAPPLLADVVVDYAGLSSSRDAGLRHDRDRRQVAAELDRDLQKLGRRYLRPGQTLELQIAQIDLAGDYEPWRSGFQDVRILRDITPPRIVLRYQLVEDGRLIAQGQAKLGDMNYLSDPRARGDGTPLIHEKLLLRDWFRKTFAAAG</sequence>
<dbReference type="AlphaFoldDB" id="A0A6L6IVS2"/>
<accession>A0A6L6IVS2</accession>
<proteinExistence type="predicted"/>
<protein>
    <submittedName>
        <fullName evidence="2">DUF3016 domain-containing protein</fullName>
    </submittedName>
</protein>
<dbReference type="InterPro" id="IPR021557">
    <property type="entry name" value="DUF3016"/>
</dbReference>
<comment type="caution">
    <text evidence="2">The sequence shown here is derived from an EMBL/GenBank/DDBJ whole genome shotgun (WGS) entry which is preliminary data.</text>
</comment>
<dbReference type="Proteomes" id="UP000478740">
    <property type="component" value="Unassembled WGS sequence"/>
</dbReference>
<evidence type="ECO:0000256" key="1">
    <source>
        <dbReference type="SAM" id="SignalP"/>
    </source>
</evidence>
<name>A0A6L6IVS2_9RHOB</name>
<organism evidence="2 3">
    <name type="scientific">Paracoccus shanxieyensis</name>
    <dbReference type="NCBI Taxonomy" id="2675752"/>
    <lineage>
        <taxon>Bacteria</taxon>
        <taxon>Pseudomonadati</taxon>
        <taxon>Pseudomonadota</taxon>
        <taxon>Alphaproteobacteria</taxon>
        <taxon>Rhodobacterales</taxon>
        <taxon>Paracoccaceae</taxon>
        <taxon>Paracoccus</taxon>
    </lineage>
</organism>